<keyword evidence="2" id="KW-0812">Transmembrane</keyword>
<feature type="chain" id="PRO_5013461742" evidence="3">
    <location>
        <begin position="26"/>
        <end position="776"/>
    </location>
</feature>
<feature type="region of interest" description="Disordered" evidence="1">
    <location>
        <begin position="128"/>
        <end position="171"/>
    </location>
</feature>
<accession>A0A0P4Z6K5</accession>
<dbReference type="AlphaFoldDB" id="A0A0P4Z6K5"/>
<protein>
    <submittedName>
        <fullName evidence="4">Uncharacterized protein</fullName>
    </submittedName>
</protein>
<feature type="region of interest" description="Disordered" evidence="1">
    <location>
        <begin position="291"/>
        <end position="330"/>
    </location>
</feature>
<name>A0A0P4Z6K5_9CRUS</name>
<organism evidence="4">
    <name type="scientific">Daphnia magna</name>
    <dbReference type="NCBI Taxonomy" id="35525"/>
    <lineage>
        <taxon>Eukaryota</taxon>
        <taxon>Metazoa</taxon>
        <taxon>Ecdysozoa</taxon>
        <taxon>Arthropoda</taxon>
        <taxon>Crustacea</taxon>
        <taxon>Branchiopoda</taxon>
        <taxon>Diplostraca</taxon>
        <taxon>Cladocera</taxon>
        <taxon>Anomopoda</taxon>
        <taxon>Daphniidae</taxon>
        <taxon>Daphnia</taxon>
    </lineage>
</organism>
<feature type="region of interest" description="Disordered" evidence="1">
    <location>
        <begin position="65"/>
        <end position="93"/>
    </location>
</feature>
<sequence length="776" mass="84968">MSSLVATVLLVLFITSGLNSPVVSSTPTYEQDDVIDVTHQRRLQRQSRAPDVAFTEDSYLEALKHSRDSRRKGSAPTFHHPHANPHESSSHGIVQGADHHVHTHFHPETPKYEYASTSRPLTAMEKNYLKPKKPPTFDEKDVTDVEQSIDEEQSAEEEQSEEEEHSEEWIESDASTQFVRLVKRSNNNAASANLAYSTYSSANLANVMNPKRNDIKTVQLIENKSDEQQTNRIATKHKHQILIKLPESMEQIKNRAASVFRNGMRNVGSTVNMLNSLTNRVHTWLPAVNAVGRRKKRSVSDEENNNKDDIKKRQSTNGAHKTSSTNNRPLRFRFQKLSPNSKKTFAHSSDKRLASSKFQNLKTTKLKRVLPWFYFKLSSRNQKGTVSREADDIERNENLLDKSDSNLITSSFLTQKSSSDDTQNVKDTLLNKGGPAHVDHSKFTHGHGIVVASVPGSSSVKDTVAHGIVSQSNDLSPYTHGHGVIVPNEPLINNPSLGESSLVSNVVDNQNILAGFINGTAPNPPSSTSNLIGDHDVLETGENISPVDSLIASLDGPVLTTGVFEDEIDLALDDLESLMTDIIIAPLQVEAVVAEGGSSNETTVESPDSSDAVIIEAAEGNQPDSIPVVSNLAHLLVASSGSNPSSSSSSSSSSSISSGGVTGGDTSAVSVDPFPLIYTIGLAAIGIFVLTLPIWVPFVVARMKKRRNSFSRRSPFIFPIGSTNNDAEFHSYSTLLHQLTPSDDSINNPGPLNSEDLYGPEHTNYFDRKAAARRRR</sequence>
<feature type="region of interest" description="Disordered" evidence="1">
    <location>
        <begin position="642"/>
        <end position="662"/>
    </location>
</feature>
<reference evidence="4" key="2">
    <citation type="submission" date="2015-10" db="EMBL/GenBank/DDBJ databases">
        <authorList>
            <person name="Gilbert D.G."/>
        </authorList>
    </citation>
    <scope>NUCLEOTIDE SEQUENCE</scope>
</reference>
<evidence type="ECO:0000256" key="3">
    <source>
        <dbReference type="SAM" id="SignalP"/>
    </source>
</evidence>
<dbReference type="OrthoDB" id="6360486at2759"/>
<feature type="compositionally biased region" description="Basic and acidic residues" evidence="1">
    <location>
        <begin position="298"/>
        <end position="312"/>
    </location>
</feature>
<feature type="compositionally biased region" description="Basic residues" evidence="1">
    <location>
        <begin position="67"/>
        <end position="83"/>
    </location>
</feature>
<evidence type="ECO:0000313" key="4">
    <source>
        <dbReference type="EMBL" id="JAJ04690.1"/>
    </source>
</evidence>
<evidence type="ECO:0000256" key="1">
    <source>
        <dbReference type="SAM" id="MobiDB-lite"/>
    </source>
</evidence>
<feature type="transmembrane region" description="Helical" evidence="2">
    <location>
        <begin position="676"/>
        <end position="700"/>
    </location>
</feature>
<reference evidence="4" key="1">
    <citation type="submission" date="2015-10" db="EMBL/GenBank/DDBJ databases">
        <title>Daphnia magna gene sets from two clonal populations assembled and annotated with EvidentialGene.</title>
        <authorList>
            <person name="Gilbert D."/>
            <person name="Podicheti R."/>
            <person name="Orsini L."/>
            <person name="Colbourne J."/>
            <person name="Pfrender M."/>
        </authorList>
    </citation>
    <scope>NUCLEOTIDE SEQUENCE</scope>
</reference>
<feature type="signal peptide" evidence="3">
    <location>
        <begin position="1"/>
        <end position="25"/>
    </location>
</feature>
<dbReference type="EMBL" id="GDIP01218712">
    <property type="protein sequence ID" value="JAJ04690.1"/>
    <property type="molecule type" value="Transcribed_RNA"/>
</dbReference>
<keyword evidence="3" id="KW-0732">Signal</keyword>
<proteinExistence type="predicted"/>
<keyword evidence="2" id="KW-0472">Membrane</keyword>
<feature type="compositionally biased region" description="Acidic residues" evidence="1">
    <location>
        <begin position="147"/>
        <end position="171"/>
    </location>
</feature>
<feature type="compositionally biased region" description="Polar residues" evidence="1">
    <location>
        <begin position="315"/>
        <end position="328"/>
    </location>
</feature>
<keyword evidence="2" id="KW-1133">Transmembrane helix</keyword>
<evidence type="ECO:0000256" key="2">
    <source>
        <dbReference type="SAM" id="Phobius"/>
    </source>
</evidence>